<protein>
    <submittedName>
        <fullName evidence="1">BgTH12-02116</fullName>
    </submittedName>
</protein>
<comment type="caution">
    <text evidence="1">The sequence shown here is derived from an EMBL/GenBank/DDBJ whole genome shotgun (WGS) entry which is preliminary data.</text>
</comment>
<proteinExistence type="predicted"/>
<evidence type="ECO:0000313" key="2">
    <source>
        <dbReference type="Proteomes" id="UP000683417"/>
    </source>
</evidence>
<dbReference type="AlphaFoldDB" id="A0A9W4D5U1"/>
<gene>
    <name evidence="1" type="ORF">BGTH12_LOCUS3228</name>
</gene>
<evidence type="ECO:0000313" key="1">
    <source>
        <dbReference type="EMBL" id="CAD6501870.1"/>
    </source>
</evidence>
<name>A0A9W4D5U1_BLUGR</name>
<accession>A0A9W4D5U1</accession>
<sequence length="299" mass="34794">MKNLKYAFRCQSLLLKAIFFMFLISANASLTLEDVKQPREPGYHCRNKKYTFSQVEATRRVACKAFLSTRDDARRPLVTQDHIDVENLIYQWSLPTRPTNHPTDEGKNDKGKIVFNNRCELINVVYYDPNKIQDYLCQKVSKVSSITTSRKNKVPENPVVQCGSLALKIEEIQEYARSKFLHSLPEFFEVKNTFDRIDGPWKRALFSKTILISRQPHDVHYEIVVDKKDEVRGMVVTHHIGRKLISARTYDAVKYHGSRRTRLKKETIRLVCFFDKTFPLLRPTPSSDVSNPLKRKTLA</sequence>
<reference evidence="1" key="1">
    <citation type="submission" date="2020-10" db="EMBL/GenBank/DDBJ databases">
        <authorList>
            <person name="Muller C M."/>
        </authorList>
    </citation>
    <scope>NUCLEOTIDE SEQUENCE</scope>
    <source>
        <strain evidence="1">THUN-12</strain>
    </source>
</reference>
<dbReference type="Proteomes" id="UP000683417">
    <property type="component" value="Unassembled WGS sequence"/>
</dbReference>
<organism evidence="1 2">
    <name type="scientific">Blumeria graminis f. sp. triticale</name>
    <dbReference type="NCBI Taxonomy" id="1689686"/>
    <lineage>
        <taxon>Eukaryota</taxon>
        <taxon>Fungi</taxon>
        <taxon>Dikarya</taxon>
        <taxon>Ascomycota</taxon>
        <taxon>Pezizomycotina</taxon>
        <taxon>Leotiomycetes</taxon>
        <taxon>Erysiphales</taxon>
        <taxon>Erysiphaceae</taxon>
        <taxon>Blumeria</taxon>
    </lineage>
</organism>
<dbReference type="EMBL" id="CAJHIT010000005">
    <property type="protein sequence ID" value="CAD6501870.1"/>
    <property type="molecule type" value="Genomic_DNA"/>
</dbReference>